<proteinExistence type="predicted"/>
<sequence length="130" mass="14385">IGDSKYPIIPNTEDMINLPSPMVIPRGGLSDLIDFVYPNLTENSSNVDYMVGRVILTPKNDDVEHISTLIMNRFAGEFHTYPSADSVDLTDDSNMDQPQLYSPEFLRSLKIPGLPPGELKLKVGAPIILL</sequence>
<dbReference type="PANTHER" id="PTHR10492">
    <property type="match status" value="1"/>
</dbReference>
<dbReference type="AlphaFoldDB" id="A0A2Z6S6A5"/>
<evidence type="ECO:0000259" key="1">
    <source>
        <dbReference type="Pfam" id="PF21530"/>
    </source>
</evidence>
<name>A0A2Z6S6A5_9GLOM</name>
<gene>
    <name evidence="2" type="ORF">RclHR1_36150001</name>
</gene>
<dbReference type="InterPro" id="IPR049163">
    <property type="entry name" value="Pif1-like_2B_dom"/>
</dbReference>
<accession>A0A2Z6S6A5</accession>
<comment type="caution">
    <text evidence="2">The sequence shown here is derived from an EMBL/GenBank/DDBJ whole genome shotgun (WGS) entry which is preliminary data.</text>
</comment>
<dbReference type="STRING" id="94130.A0A2Z6S6A5"/>
<feature type="non-terminal residue" evidence="2">
    <location>
        <position position="1"/>
    </location>
</feature>
<evidence type="ECO:0000313" key="2">
    <source>
        <dbReference type="EMBL" id="GBB99746.1"/>
    </source>
</evidence>
<keyword evidence="3" id="KW-1185">Reference proteome</keyword>
<dbReference type="Pfam" id="PF21530">
    <property type="entry name" value="Pif1_2B_dom"/>
    <property type="match status" value="1"/>
</dbReference>
<protein>
    <recommendedName>
        <fullName evidence="1">DNA helicase Pif1-like 2B domain-containing protein</fullName>
    </recommendedName>
</protein>
<dbReference type="PANTHER" id="PTHR10492:SF57">
    <property type="entry name" value="ATP-DEPENDENT DNA HELICASE"/>
    <property type="match status" value="1"/>
</dbReference>
<feature type="domain" description="DNA helicase Pif1-like 2B" evidence="1">
    <location>
        <begin position="104"/>
        <end position="130"/>
    </location>
</feature>
<dbReference type="Proteomes" id="UP000247702">
    <property type="component" value="Unassembled WGS sequence"/>
</dbReference>
<dbReference type="EMBL" id="BEXD01002908">
    <property type="protein sequence ID" value="GBB99746.1"/>
    <property type="molecule type" value="Genomic_DNA"/>
</dbReference>
<reference evidence="2 3" key="1">
    <citation type="submission" date="2017-11" db="EMBL/GenBank/DDBJ databases">
        <title>The genome of Rhizophagus clarus HR1 reveals common genetic basis of auxotrophy among arbuscular mycorrhizal fungi.</title>
        <authorList>
            <person name="Kobayashi Y."/>
        </authorList>
    </citation>
    <scope>NUCLEOTIDE SEQUENCE [LARGE SCALE GENOMIC DNA]</scope>
    <source>
        <strain evidence="2 3">HR1</strain>
    </source>
</reference>
<evidence type="ECO:0000313" key="3">
    <source>
        <dbReference type="Proteomes" id="UP000247702"/>
    </source>
</evidence>
<organism evidence="2 3">
    <name type="scientific">Rhizophagus clarus</name>
    <dbReference type="NCBI Taxonomy" id="94130"/>
    <lineage>
        <taxon>Eukaryota</taxon>
        <taxon>Fungi</taxon>
        <taxon>Fungi incertae sedis</taxon>
        <taxon>Mucoromycota</taxon>
        <taxon>Glomeromycotina</taxon>
        <taxon>Glomeromycetes</taxon>
        <taxon>Glomerales</taxon>
        <taxon>Glomeraceae</taxon>
        <taxon>Rhizophagus</taxon>
    </lineage>
</organism>